<evidence type="ECO:0000313" key="11">
    <source>
        <dbReference type="EMBL" id="UEP53742.1"/>
    </source>
</evidence>
<keyword evidence="7 10" id="KW-0472">Membrane</keyword>
<name>A0A8K1YT58_PHTOP</name>
<dbReference type="EMBL" id="MT932584">
    <property type="protein sequence ID" value="UEP53742.1"/>
    <property type="molecule type" value="mRNA"/>
</dbReference>
<dbReference type="GO" id="GO:0005549">
    <property type="term" value="F:odorant binding"/>
    <property type="evidence" value="ECO:0007669"/>
    <property type="project" value="InterPro"/>
</dbReference>
<keyword evidence="2" id="KW-1003">Cell membrane</keyword>
<evidence type="ECO:0000256" key="6">
    <source>
        <dbReference type="ARBA" id="ARBA00022989"/>
    </source>
</evidence>
<dbReference type="Pfam" id="PF02949">
    <property type="entry name" value="7tm_6"/>
    <property type="match status" value="1"/>
</dbReference>
<accession>A0A8K1YT58</accession>
<keyword evidence="9 10" id="KW-0807">Transducer</keyword>
<protein>
    <recommendedName>
        <fullName evidence="10">Odorant receptor</fullName>
    </recommendedName>
</protein>
<sequence>MFLARFVGKEPFHATSNVLTFNYVKWLRMFIMPIGIWPGEEFGEKMSLFVRCHRYYYIIQGVILLAAQYYFIEKYFDTMTFFLKGYNYLVFLLTFLTWARICTTTQNSYGTVVKTFINTLHLAHRKLNNGYERLVFNIVEMVSFVFCASIVIISSTAFCLFSAAPMVVNYRNGFFTEGVIPNATYNCIVCFTIPKIIDTHDFSVVGTLYTVWLGFACTTAVCGMDILVALMALQLIANILVLRNRLDTLTATKLTDDKETSEETYVDAQTTSVVAFNKEENKIIHDKLVDCIEHHKMISMFTDMMSSFFGPVLGINYGFHLIACCLLLLECGGGTDALFRFGPMTLIIFGQLVLLSVVFEIVATVSEKLPNSVYATPWYRMDAKNRRTVFIMLMRSQRTISITALGMTNVGVTTMAQILKATASYYALLTSINNN</sequence>
<comment type="subcellular location">
    <subcellularLocation>
        <location evidence="1 10">Cell membrane</location>
        <topology evidence="1 10">Multi-pass membrane protein</topology>
    </subcellularLocation>
</comment>
<feature type="transmembrane region" description="Helical" evidence="10">
    <location>
        <begin position="308"/>
        <end position="329"/>
    </location>
</feature>
<evidence type="ECO:0000256" key="8">
    <source>
        <dbReference type="ARBA" id="ARBA00023170"/>
    </source>
</evidence>
<evidence type="ECO:0000256" key="4">
    <source>
        <dbReference type="ARBA" id="ARBA00022692"/>
    </source>
</evidence>
<feature type="transmembrane region" description="Helical" evidence="10">
    <location>
        <begin position="78"/>
        <end position="99"/>
    </location>
</feature>
<feature type="transmembrane region" description="Helical" evidence="10">
    <location>
        <begin position="211"/>
        <end position="236"/>
    </location>
</feature>
<evidence type="ECO:0000256" key="2">
    <source>
        <dbReference type="ARBA" id="ARBA00022475"/>
    </source>
</evidence>
<evidence type="ECO:0000256" key="3">
    <source>
        <dbReference type="ARBA" id="ARBA00022606"/>
    </source>
</evidence>
<keyword evidence="6 10" id="KW-1133">Transmembrane helix</keyword>
<comment type="similarity">
    <text evidence="10">Belongs to the insect chemoreceptor superfamily. Heteromeric odorant receptor channel (TC 1.A.69) family.</text>
</comment>
<keyword evidence="5 10" id="KW-0552">Olfaction</keyword>
<feature type="transmembrane region" description="Helical" evidence="10">
    <location>
        <begin position="341"/>
        <end position="362"/>
    </location>
</feature>
<evidence type="ECO:0000256" key="1">
    <source>
        <dbReference type="ARBA" id="ARBA00004651"/>
    </source>
</evidence>
<reference evidence="11" key="1">
    <citation type="submission" date="2020-08" db="EMBL/GenBank/DDBJ databases">
        <authorList>
            <person name="He X."/>
        </authorList>
    </citation>
    <scope>NUCLEOTIDE SEQUENCE</scope>
    <source>
        <tissue evidence="11">Antennae</tissue>
    </source>
</reference>
<evidence type="ECO:0000256" key="7">
    <source>
        <dbReference type="ARBA" id="ARBA00023136"/>
    </source>
</evidence>
<evidence type="ECO:0000256" key="9">
    <source>
        <dbReference type="ARBA" id="ARBA00023224"/>
    </source>
</evidence>
<feature type="transmembrane region" description="Helical" evidence="10">
    <location>
        <begin position="134"/>
        <end position="164"/>
    </location>
</feature>
<keyword evidence="3 10" id="KW-0716">Sensory transduction</keyword>
<feature type="transmembrane region" description="Helical" evidence="10">
    <location>
        <begin position="55"/>
        <end position="72"/>
    </location>
</feature>
<organism evidence="11">
    <name type="scientific">Phthorimaea operculella</name>
    <name type="common">Potato tuber moth</name>
    <dbReference type="NCBI Taxonomy" id="192464"/>
    <lineage>
        <taxon>Eukaryota</taxon>
        <taxon>Metazoa</taxon>
        <taxon>Ecdysozoa</taxon>
        <taxon>Arthropoda</taxon>
        <taxon>Hexapoda</taxon>
        <taxon>Insecta</taxon>
        <taxon>Pterygota</taxon>
        <taxon>Neoptera</taxon>
        <taxon>Endopterygota</taxon>
        <taxon>Lepidoptera</taxon>
        <taxon>Glossata</taxon>
        <taxon>Ditrysia</taxon>
        <taxon>Gelechioidea</taxon>
        <taxon>Gelechiidae</taxon>
        <taxon>Gelechiinae</taxon>
        <taxon>Phthorimaea</taxon>
    </lineage>
</organism>
<keyword evidence="4 10" id="KW-0812">Transmembrane</keyword>
<dbReference type="PANTHER" id="PTHR21137">
    <property type="entry name" value="ODORANT RECEPTOR"/>
    <property type="match status" value="1"/>
</dbReference>
<proteinExistence type="evidence at transcript level"/>
<evidence type="ECO:0000256" key="5">
    <source>
        <dbReference type="ARBA" id="ARBA00022725"/>
    </source>
</evidence>
<keyword evidence="8 10" id="KW-0675">Receptor</keyword>
<comment type="caution">
    <text evidence="10">Lacks conserved residue(s) required for the propagation of feature annotation.</text>
</comment>
<dbReference type="GO" id="GO:0007165">
    <property type="term" value="P:signal transduction"/>
    <property type="evidence" value="ECO:0007669"/>
    <property type="project" value="UniProtKB-KW"/>
</dbReference>
<dbReference type="AlphaFoldDB" id="A0A8K1YT58"/>
<dbReference type="GO" id="GO:0005886">
    <property type="term" value="C:plasma membrane"/>
    <property type="evidence" value="ECO:0007669"/>
    <property type="project" value="UniProtKB-SubCell"/>
</dbReference>
<evidence type="ECO:0000256" key="10">
    <source>
        <dbReference type="RuleBase" id="RU351113"/>
    </source>
</evidence>
<dbReference type="PANTHER" id="PTHR21137:SF35">
    <property type="entry name" value="ODORANT RECEPTOR 19A-RELATED"/>
    <property type="match status" value="1"/>
</dbReference>
<dbReference type="InterPro" id="IPR004117">
    <property type="entry name" value="7tm6_olfct_rcpt"/>
</dbReference>
<dbReference type="GO" id="GO:0004984">
    <property type="term" value="F:olfactory receptor activity"/>
    <property type="evidence" value="ECO:0007669"/>
    <property type="project" value="InterPro"/>
</dbReference>